<reference evidence="2 3" key="1">
    <citation type="submission" date="2018-01" db="EMBL/GenBank/DDBJ databases">
        <title>Draft genome sequences of Chryseobacterium lactis NCTC11390, Chryseobacterium oncorhynchi 701B-08, and Chryseobacterium viscerum 687B-08.</title>
        <authorList>
            <person name="Jeong J.-J."/>
            <person name="Lee Y.J."/>
            <person name="Park B."/>
            <person name="Choi I.-G."/>
            <person name="Kim K.D."/>
        </authorList>
    </citation>
    <scope>NUCLEOTIDE SEQUENCE [LARGE SCALE GENOMIC DNA]</scope>
    <source>
        <strain evidence="2 3">NCTC11390</strain>
    </source>
</reference>
<dbReference type="Proteomes" id="UP000279972">
    <property type="component" value="Chromosome"/>
</dbReference>
<sequence>MTFSEHYGITPTSKDDWFDPILQTDTLLFIDPLLLSNNGIKPFLRSYEEIMEFFKNAFEIAAKSERKNSDLFFKKLNNMLLFPEVEELCLGYSTSTKGAGSGRGFSQDILNGIYNSIEAGLNNIDRFENIGLFSTGIGRDRISDITANIIKSDLINYTQTIIKRYSDKITTKKFPVRNTKFNMKTLVWEKEIVELPINPYNNKGLLLCPKKILNIDSYMSKESFLDYVWDNQNSDVRDEFSFAIKSEIDKKSIISIAKKHTDWISLYNKFMISRDFSSYDIEKDILGIYQPSKASFNYGEENPISFNEPHNQKTFDYVVSDIINYFTNYIENNSGYKLLWNDDKTAKKEEAAQLIFVALTKSLCKANNIDLNRENNLGSGPVDFKFSQGYKNKVLIEVKLAKNNRFWDGVRLQLPKYMQAEEIDKGYFLVICYSEKEIEKVKELQKISKQVSKEQRKEIIPIIVDATPDKKSASKLKE</sequence>
<keyword evidence="4" id="KW-1185">Reference proteome</keyword>
<accession>A0A3G6RIL8</accession>
<reference evidence="1 4" key="2">
    <citation type="submission" date="2018-11" db="EMBL/GenBank/DDBJ databases">
        <title>Proposal to divide the Flavobacteriaceae and reorganize its genera based on Amino Acid Identity values calculated from whole genome sequences.</title>
        <authorList>
            <person name="Nicholson A.C."/>
            <person name="Gulvik C.A."/>
            <person name="Whitney A.M."/>
            <person name="Humrighouse B.W."/>
            <person name="Bell M."/>
            <person name="Holmes B."/>
            <person name="Steigerwalt A.G."/>
            <person name="Villarma A."/>
            <person name="Sheth M."/>
            <person name="Batra D."/>
            <person name="Pryor J."/>
            <person name="Bernardet J.-F."/>
            <person name="Hugo C."/>
            <person name="Kampfer P."/>
            <person name="Newman J."/>
            <person name="McQuiston J.R."/>
        </authorList>
    </citation>
    <scope>NUCLEOTIDE SEQUENCE [LARGE SCALE GENOMIC DNA]</scope>
    <source>
        <strain evidence="1 4">KC_1864</strain>
    </source>
</reference>
<gene>
    <name evidence="2" type="ORF">C1637_06165</name>
    <name evidence="1" type="ORF">EG342_22135</name>
</gene>
<protein>
    <recommendedName>
        <fullName evidence="5">Protein NO VEIN C-terminal domain-containing protein</fullName>
    </recommendedName>
</protein>
<evidence type="ECO:0000313" key="1">
    <source>
        <dbReference type="EMBL" id="AZA84424.1"/>
    </source>
</evidence>
<evidence type="ECO:0000313" key="4">
    <source>
        <dbReference type="Proteomes" id="UP000279972"/>
    </source>
</evidence>
<evidence type="ECO:0000313" key="2">
    <source>
        <dbReference type="EMBL" id="PNW14543.1"/>
    </source>
</evidence>
<dbReference type="KEGG" id="clac:EG342_22135"/>
<proteinExistence type="predicted"/>
<dbReference type="EMBL" id="PPEH01000002">
    <property type="protein sequence ID" value="PNW14543.1"/>
    <property type="molecule type" value="Genomic_DNA"/>
</dbReference>
<dbReference type="Proteomes" id="UP000236262">
    <property type="component" value="Unassembled WGS sequence"/>
</dbReference>
<name>A0A3G6RIL8_CHRLC</name>
<evidence type="ECO:0008006" key="5">
    <source>
        <dbReference type="Google" id="ProtNLM"/>
    </source>
</evidence>
<dbReference type="RefSeq" id="WP_103289985.1">
    <property type="nucleotide sequence ID" value="NZ_CP033924.1"/>
</dbReference>
<evidence type="ECO:0000313" key="3">
    <source>
        <dbReference type="Proteomes" id="UP000236262"/>
    </source>
</evidence>
<dbReference type="AlphaFoldDB" id="A0A3G6RIL8"/>
<organism evidence="2 3">
    <name type="scientific">Chryseobacterium lactis</name>
    <dbReference type="NCBI Taxonomy" id="1241981"/>
    <lineage>
        <taxon>Bacteria</taxon>
        <taxon>Pseudomonadati</taxon>
        <taxon>Bacteroidota</taxon>
        <taxon>Flavobacteriia</taxon>
        <taxon>Flavobacteriales</taxon>
        <taxon>Weeksellaceae</taxon>
        <taxon>Chryseobacterium group</taxon>
        <taxon>Chryseobacterium</taxon>
    </lineage>
</organism>
<dbReference type="EMBL" id="CP033924">
    <property type="protein sequence ID" value="AZA84424.1"/>
    <property type="molecule type" value="Genomic_DNA"/>
</dbReference>
<dbReference type="OrthoDB" id="212459at2"/>